<dbReference type="SMR" id="A0A1W0E6I5"/>
<dbReference type="GO" id="GO:0033260">
    <property type="term" value="P:nuclear DNA replication"/>
    <property type="evidence" value="ECO:0007669"/>
    <property type="project" value="EnsemblFungi"/>
</dbReference>
<dbReference type="SUPFAM" id="SSF56712">
    <property type="entry name" value="Prokaryotic type I DNA topoisomerase"/>
    <property type="match status" value="1"/>
</dbReference>
<accession>A0A1W0E6I5</accession>
<keyword evidence="9 11" id="KW-0413">Isomerase</keyword>
<dbReference type="PANTHER" id="PTHR11390">
    <property type="entry name" value="PROKARYOTIC DNA TOPOISOMERASE"/>
    <property type="match status" value="1"/>
</dbReference>
<dbReference type="InterPro" id="IPR010666">
    <property type="entry name" value="Znf_GRF"/>
</dbReference>
<dbReference type="PROSITE" id="PS50880">
    <property type="entry name" value="TOPRIM"/>
    <property type="match status" value="1"/>
</dbReference>
<evidence type="ECO:0000256" key="5">
    <source>
        <dbReference type="ARBA" id="ARBA00022771"/>
    </source>
</evidence>
<feature type="domain" description="GRF-type" evidence="13">
    <location>
        <begin position="677"/>
        <end position="716"/>
    </location>
</feature>
<dbReference type="InterPro" id="IPR013826">
    <property type="entry name" value="Topo_IA_cen_sub3"/>
</dbReference>
<name>A0A1W0E6I5_9MICR</name>
<sequence length="716" mass="83494">MLSKNVQTTRGKFKYCPNHTFDYENDKMIFTSVVGHLYDSEFPPEYKNWNTCDEFELFDAEIIKSIKEDLKGIKENIQNLSKNAQLVIIWTDCDREGENIGFQIKTLINKKIVVKRARFSGISKHEIKNAFESLCEINLNESNAVDARIELDLRCGSVFTRLQTLHLQKALGKENAFGSNKKQVISYGQCQIPTLNFVVERQKQIDAFVPETFYSLKLVHNKNEFSWERGNVFDKNFVVHMYNILFGAKYKVKSVNCKEIVKYSPLPLRTVELQKTCASFYKMSGDEIMTIAEKLYNRGYISYPRTETDSFQNNFGFKRILEKLKEDEKYAEYLEAFEFKMPRKGKNDDQAHSPIYPLKGGNDLSGKDRNVYDFVARRFMGCCSKNATADETTIEICASFKAGNNNLVGEYFKLKGIKIKQKNYLNIYIYESWGDKEIKKCEKYTEGSDLNPEDMDLSIIDSRTTSPCDLTEKDLIVLMDKNGIGTDATIHEHISKIQARNYAYKVGQYIRPTDLGMNLINAYKTLELPIHECKIRKEMEENLISVCAGKMRKEDLVQREIKIYKEIYTRFKNQIEKYVEVMKVENDFKKTTKKNTGKTYTDVVKKQKVENFTKNESILCKCRENATRKQCLKGKNKNRYFYGCFSFPKKCDFFMWEGEENKGMHFKRSEVVDEVKCDCGKSAVKKTSSTEKNLGRQFYVCNKSYKQCKFFQWVEK</sequence>
<evidence type="ECO:0000259" key="12">
    <source>
        <dbReference type="PROSITE" id="PS50880"/>
    </source>
</evidence>
<dbReference type="Gene3D" id="2.70.20.10">
    <property type="entry name" value="Topoisomerase I, domain 3"/>
    <property type="match status" value="1"/>
</dbReference>
<dbReference type="GO" id="GO:0003677">
    <property type="term" value="F:DNA binding"/>
    <property type="evidence" value="ECO:0007669"/>
    <property type="project" value="UniProtKB-KW"/>
</dbReference>
<dbReference type="InterPro" id="IPR034144">
    <property type="entry name" value="TOPRIM_TopoIII"/>
</dbReference>
<dbReference type="GO" id="GO:0031422">
    <property type="term" value="C:RecQ family helicase-topoisomerase III complex"/>
    <property type="evidence" value="ECO:0007669"/>
    <property type="project" value="EnsemblFungi"/>
</dbReference>
<comment type="caution">
    <text evidence="15">The sequence shown here is derived from an EMBL/GenBank/DDBJ whole genome shotgun (WGS) entry which is preliminary data.</text>
</comment>
<dbReference type="VEuPathDB" id="MicrosporidiaDB:EHP00_1264"/>
<dbReference type="GO" id="GO:0035861">
    <property type="term" value="C:site of double-strand break"/>
    <property type="evidence" value="ECO:0007669"/>
    <property type="project" value="EnsemblFungi"/>
</dbReference>
<proteinExistence type="inferred from homology"/>
<evidence type="ECO:0000313" key="15">
    <source>
        <dbReference type="EMBL" id="OQS54792.1"/>
    </source>
</evidence>
<organism evidence="15 16">
    <name type="scientific">Ecytonucleospora hepatopenaei</name>
    <dbReference type="NCBI Taxonomy" id="646526"/>
    <lineage>
        <taxon>Eukaryota</taxon>
        <taxon>Fungi</taxon>
        <taxon>Fungi incertae sedis</taxon>
        <taxon>Microsporidia</taxon>
        <taxon>Enterocytozoonidae</taxon>
        <taxon>Ecytonucleospora</taxon>
    </lineage>
</organism>
<dbReference type="OrthoDB" id="430051at2759"/>
<dbReference type="PANTHER" id="PTHR11390:SF21">
    <property type="entry name" value="DNA TOPOISOMERASE 3-ALPHA"/>
    <property type="match status" value="1"/>
</dbReference>
<dbReference type="GO" id="GO:0003917">
    <property type="term" value="F:DNA topoisomerase type I (single strand cut, ATP-independent) activity"/>
    <property type="evidence" value="ECO:0007669"/>
    <property type="project" value="UniProtKB-EC"/>
</dbReference>
<dbReference type="GO" id="GO:0005634">
    <property type="term" value="C:nucleus"/>
    <property type="evidence" value="ECO:0007669"/>
    <property type="project" value="EnsemblFungi"/>
</dbReference>
<evidence type="ECO:0000256" key="11">
    <source>
        <dbReference type="RuleBase" id="RU362092"/>
    </source>
</evidence>
<dbReference type="InterPro" id="IPR003601">
    <property type="entry name" value="Topo_IA_2"/>
</dbReference>
<protein>
    <recommendedName>
        <fullName evidence="3 11">DNA topoisomerase</fullName>
        <ecNumber evidence="3 11">5.6.2.1</ecNumber>
    </recommendedName>
</protein>
<evidence type="ECO:0000256" key="4">
    <source>
        <dbReference type="ARBA" id="ARBA00022723"/>
    </source>
</evidence>
<dbReference type="Proteomes" id="UP000192758">
    <property type="component" value="Unassembled WGS sequence"/>
</dbReference>
<dbReference type="PROSITE" id="PS52039">
    <property type="entry name" value="TOPO_IA_2"/>
    <property type="match status" value="1"/>
</dbReference>
<dbReference type="Gene3D" id="1.10.290.10">
    <property type="entry name" value="Topoisomerase I, domain 4"/>
    <property type="match status" value="1"/>
</dbReference>
<evidence type="ECO:0000259" key="14">
    <source>
        <dbReference type="PROSITE" id="PS52039"/>
    </source>
</evidence>
<dbReference type="GO" id="GO:0006281">
    <property type="term" value="P:DNA repair"/>
    <property type="evidence" value="ECO:0007669"/>
    <property type="project" value="TreeGrafter"/>
</dbReference>
<evidence type="ECO:0000256" key="9">
    <source>
        <dbReference type="ARBA" id="ARBA00023235"/>
    </source>
</evidence>
<feature type="domain" description="Toprim" evidence="12">
    <location>
        <begin position="1"/>
        <end position="123"/>
    </location>
</feature>
<dbReference type="FunFam" id="1.10.290.10:FF:000001">
    <property type="entry name" value="DNA topoisomerase"/>
    <property type="match status" value="1"/>
</dbReference>
<gene>
    <name evidence="15" type="primary">Top3a</name>
    <name evidence="15" type="ORF">EHP00_1264</name>
</gene>
<dbReference type="GO" id="GO:0008270">
    <property type="term" value="F:zinc ion binding"/>
    <property type="evidence" value="ECO:0007669"/>
    <property type="project" value="UniProtKB-KW"/>
</dbReference>
<evidence type="ECO:0000256" key="7">
    <source>
        <dbReference type="ARBA" id="ARBA00023029"/>
    </source>
</evidence>
<keyword evidence="5 10" id="KW-0863">Zinc-finger</keyword>
<comment type="similarity">
    <text evidence="2 11">Belongs to the type IA topoisomerase family.</text>
</comment>
<reference evidence="15 16" key="1">
    <citation type="journal article" date="2017" name="Environ. Microbiol.">
        <title>Decay of the glycolytic pathway and adaptation to intranuclear parasitism within Enterocytozoonidae microsporidia.</title>
        <authorList>
            <person name="Wiredu Boakye D."/>
            <person name="Jaroenlak P."/>
            <person name="Prachumwat A."/>
            <person name="Williams T.A."/>
            <person name="Bateman K.S."/>
            <person name="Itsathitphaisarn O."/>
            <person name="Sritunyalucksana K."/>
            <person name="Paszkiewicz K.H."/>
            <person name="Moore K.A."/>
            <person name="Stentiford G.D."/>
            <person name="Williams B.A."/>
        </authorList>
    </citation>
    <scope>NUCLEOTIDE SEQUENCE [LARGE SCALE GENOMIC DNA]</scope>
    <source>
        <strain evidence="15 16">TH1</strain>
    </source>
</reference>
<dbReference type="CDD" id="cd00186">
    <property type="entry name" value="TOP1Ac"/>
    <property type="match status" value="1"/>
</dbReference>
<keyword evidence="6" id="KW-0862">Zinc</keyword>
<evidence type="ECO:0000256" key="3">
    <source>
        <dbReference type="ARBA" id="ARBA00012891"/>
    </source>
</evidence>
<dbReference type="SMART" id="SM00437">
    <property type="entry name" value="TOP1Ac"/>
    <property type="match status" value="1"/>
</dbReference>
<dbReference type="Pfam" id="PF01751">
    <property type="entry name" value="Toprim"/>
    <property type="match status" value="1"/>
</dbReference>
<evidence type="ECO:0000259" key="13">
    <source>
        <dbReference type="PROSITE" id="PS51999"/>
    </source>
</evidence>
<dbReference type="InterPro" id="IPR003602">
    <property type="entry name" value="Topo_IA_DNA-bd_dom"/>
</dbReference>
<dbReference type="PROSITE" id="PS51999">
    <property type="entry name" value="ZF_GRF"/>
    <property type="match status" value="2"/>
</dbReference>
<dbReference type="Gene3D" id="1.10.460.10">
    <property type="entry name" value="Topoisomerase I, domain 2"/>
    <property type="match status" value="1"/>
</dbReference>
<comment type="function">
    <text evidence="11">Introduces a single-strand break via transesterification at a target site in duplex DNA. Releases the supercoiling and torsional tension of DNA introduced during the DNA replication and transcription by transiently cleaving and rejoining one strand of the DNA duplex. The scissile phosphodiester is attacked by the catalytic tyrosine of the enzyme, resulting in the formation of a DNA-(5'-phosphotyrosyl)-enzyme intermediate and the expulsion of a 3'-OH DNA strand.</text>
</comment>
<dbReference type="PRINTS" id="PR00417">
    <property type="entry name" value="PRTPISMRASEI"/>
</dbReference>
<dbReference type="InterPro" id="IPR013825">
    <property type="entry name" value="Topo_IA_cen_sub2"/>
</dbReference>
<evidence type="ECO:0000256" key="6">
    <source>
        <dbReference type="ARBA" id="ARBA00022833"/>
    </source>
</evidence>
<dbReference type="Pfam" id="PF01131">
    <property type="entry name" value="Topoisom_bac"/>
    <property type="match status" value="1"/>
</dbReference>
<dbReference type="EC" id="5.6.2.1" evidence="3 11"/>
<dbReference type="InterPro" id="IPR000380">
    <property type="entry name" value="Topo_IA"/>
</dbReference>
<feature type="domain" description="GRF-type" evidence="13">
    <location>
        <begin position="620"/>
        <end position="660"/>
    </location>
</feature>
<dbReference type="InterPro" id="IPR023405">
    <property type="entry name" value="Topo_IA_core_domain"/>
</dbReference>
<dbReference type="Pfam" id="PF06839">
    <property type="entry name" value="Zn_ribbon_GRF"/>
    <property type="match status" value="1"/>
</dbReference>
<evidence type="ECO:0000256" key="1">
    <source>
        <dbReference type="ARBA" id="ARBA00000213"/>
    </source>
</evidence>
<feature type="domain" description="Topo IA-type catalytic" evidence="14">
    <location>
        <begin position="138"/>
        <end position="568"/>
    </location>
</feature>
<evidence type="ECO:0000256" key="8">
    <source>
        <dbReference type="ARBA" id="ARBA00023125"/>
    </source>
</evidence>
<keyword evidence="8 11" id="KW-0238">DNA-binding</keyword>
<dbReference type="InterPro" id="IPR013497">
    <property type="entry name" value="Topo_IA_cen"/>
</dbReference>
<dbReference type="Gene3D" id="3.40.50.140">
    <property type="match status" value="1"/>
</dbReference>
<keyword evidence="16" id="KW-1185">Reference proteome</keyword>
<dbReference type="AlphaFoldDB" id="A0A1W0E6I5"/>
<keyword evidence="4" id="KW-0479">Metal-binding</keyword>
<evidence type="ECO:0000256" key="10">
    <source>
        <dbReference type="PROSITE-ProRule" id="PRU01343"/>
    </source>
</evidence>
<dbReference type="STRING" id="646526.A0A1W0E6I5"/>
<dbReference type="CDD" id="cd03362">
    <property type="entry name" value="TOPRIM_TopoIA_TopoIII"/>
    <property type="match status" value="1"/>
</dbReference>
<dbReference type="InterPro" id="IPR013824">
    <property type="entry name" value="Topo_IA_cen_sub1"/>
</dbReference>
<evidence type="ECO:0000256" key="2">
    <source>
        <dbReference type="ARBA" id="ARBA00009446"/>
    </source>
</evidence>
<dbReference type="InterPro" id="IPR006171">
    <property type="entry name" value="TOPRIM_dom"/>
</dbReference>
<dbReference type="GO" id="GO:0006301">
    <property type="term" value="P:DNA damage tolerance"/>
    <property type="evidence" value="ECO:0007669"/>
    <property type="project" value="EnsemblFungi"/>
</dbReference>
<dbReference type="GO" id="GO:0006310">
    <property type="term" value="P:DNA recombination"/>
    <property type="evidence" value="ECO:0007669"/>
    <property type="project" value="TreeGrafter"/>
</dbReference>
<dbReference type="EMBL" id="MNPJ01000017">
    <property type="protein sequence ID" value="OQS54792.1"/>
    <property type="molecule type" value="Genomic_DNA"/>
</dbReference>
<dbReference type="SMART" id="SM00436">
    <property type="entry name" value="TOP1Bc"/>
    <property type="match status" value="1"/>
</dbReference>
<dbReference type="GO" id="GO:0006265">
    <property type="term" value="P:DNA topological change"/>
    <property type="evidence" value="ECO:0007669"/>
    <property type="project" value="InterPro"/>
</dbReference>
<comment type="catalytic activity">
    <reaction evidence="1 11">
        <text>ATP-independent breakage of single-stranded DNA, followed by passage and rejoining.</text>
        <dbReference type="EC" id="5.6.2.1"/>
    </reaction>
</comment>
<evidence type="ECO:0000313" key="16">
    <source>
        <dbReference type="Proteomes" id="UP000192758"/>
    </source>
</evidence>
<keyword evidence="7 11" id="KW-0799">Topoisomerase</keyword>